<evidence type="ECO:0000313" key="2">
    <source>
        <dbReference type="EnsemblMetazoa" id="GPPI026509-PA"/>
    </source>
</evidence>
<proteinExistence type="predicted"/>
<feature type="compositionally biased region" description="Low complexity" evidence="1">
    <location>
        <begin position="34"/>
        <end position="53"/>
    </location>
</feature>
<accession>A0A1B0BDE8</accession>
<protein>
    <submittedName>
        <fullName evidence="2">Uncharacterized protein</fullName>
    </submittedName>
</protein>
<keyword evidence="3" id="KW-1185">Reference proteome</keyword>
<reference evidence="3" key="1">
    <citation type="submission" date="2015-01" db="EMBL/GenBank/DDBJ databases">
        <authorList>
            <person name="Aksoy S."/>
            <person name="Warren W."/>
            <person name="Wilson R.K."/>
        </authorList>
    </citation>
    <scope>NUCLEOTIDE SEQUENCE [LARGE SCALE GENOMIC DNA]</scope>
    <source>
        <strain evidence="3">IAEA</strain>
    </source>
</reference>
<sequence>MSYDGMHTMHTQRDFKQRQLGGVGNYGSAGNLESPGSPASSSSDHNINNNHPSHLVEKKSSVFCLHGQRKIEVYSVGPKGDPILVLKLHELILNFQWFKKSKTTEDIYRSLLNAMDNLARALPVQIHQTDYLV</sequence>
<organism evidence="2 3">
    <name type="scientific">Glossina palpalis gambiensis</name>
    <dbReference type="NCBI Taxonomy" id="67801"/>
    <lineage>
        <taxon>Eukaryota</taxon>
        <taxon>Metazoa</taxon>
        <taxon>Ecdysozoa</taxon>
        <taxon>Arthropoda</taxon>
        <taxon>Hexapoda</taxon>
        <taxon>Insecta</taxon>
        <taxon>Pterygota</taxon>
        <taxon>Neoptera</taxon>
        <taxon>Endopterygota</taxon>
        <taxon>Diptera</taxon>
        <taxon>Brachycera</taxon>
        <taxon>Muscomorpha</taxon>
        <taxon>Hippoboscoidea</taxon>
        <taxon>Glossinidae</taxon>
        <taxon>Glossina</taxon>
    </lineage>
</organism>
<dbReference type="EMBL" id="JXJN01012446">
    <property type="status" value="NOT_ANNOTATED_CDS"/>
    <property type="molecule type" value="Genomic_DNA"/>
</dbReference>
<evidence type="ECO:0000313" key="3">
    <source>
        <dbReference type="Proteomes" id="UP000092460"/>
    </source>
</evidence>
<reference evidence="2" key="2">
    <citation type="submission" date="2020-05" db="UniProtKB">
        <authorList>
            <consortium name="EnsemblMetazoa"/>
        </authorList>
    </citation>
    <scope>IDENTIFICATION</scope>
    <source>
        <strain evidence="2">IAEA</strain>
    </source>
</reference>
<dbReference type="VEuPathDB" id="VectorBase:GPPI026509"/>
<dbReference type="Proteomes" id="UP000092460">
    <property type="component" value="Unassembled WGS sequence"/>
</dbReference>
<dbReference type="EnsemblMetazoa" id="GPPI026509-RA">
    <property type="protein sequence ID" value="GPPI026509-PA"/>
    <property type="gene ID" value="GPPI026509"/>
</dbReference>
<evidence type="ECO:0000256" key="1">
    <source>
        <dbReference type="SAM" id="MobiDB-lite"/>
    </source>
</evidence>
<name>A0A1B0BDE8_9MUSC</name>
<feature type="region of interest" description="Disordered" evidence="1">
    <location>
        <begin position="1"/>
        <end position="53"/>
    </location>
</feature>
<dbReference type="STRING" id="67801.A0A1B0BDE8"/>
<dbReference type="AlphaFoldDB" id="A0A1B0BDE8"/>